<comment type="function">
    <text evidence="10">Catalyzes the addition of an amino acid to the nucleotide precursor UDP-N-acetylmuramoyl-L-alanyl-D-glutamate (UMAG) in the biosynthesis of bacterial cell-wall peptidoglycan.</text>
</comment>
<evidence type="ECO:0000259" key="14">
    <source>
        <dbReference type="Pfam" id="PF08245"/>
    </source>
</evidence>
<comment type="PTM">
    <text evidence="10">Carboxylation is probably crucial for Mg(2+) binding and, consequently, for the gamma-phosphate positioning of ATP.</text>
</comment>
<dbReference type="Pfam" id="PF08245">
    <property type="entry name" value="Mur_ligase_M"/>
    <property type="match status" value="1"/>
</dbReference>
<dbReference type="InterPro" id="IPR035911">
    <property type="entry name" value="MurE/MurF_N"/>
</dbReference>
<dbReference type="InterPro" id="IPR036565">
    <property type="entry name" value="Mur-like_cat_sf"/>
</dbReference>
<dbReference type="GO" id="GO:0051301">
    <property type="term" value="P:cell division"/>
    <property type="evidence" value="ECO:0007669"/>
    <property type="project" value="UniProtKB-KW"/>
</dbReference>
<organism evidence="15 16">
    <name type="scientific">Parasphaerochaeta coccoides (strain ATCC BAA-1237 / DSM 17374 / SPN1)</name>
    <name type="common">Sphaerochaeta coccoides</name>
    <dbReference type="NCBI Taxonomy" id="760011"/>
    <lineage>
        <taxon>Bacteria</taxon>
        <taxon>Pseudomonadati</taxon>
        <taxon>Spirochaetota</taxon>
        <taxon>Spirochaetia</taxon>
        <taxon>Spirochaetales</taxon>
        <taxon>Sphaerochaetaceae</taxon>
        <taxon>Parasphaerochaeta</taxon>
    </lineage>
</organism>
<keyword evidence="7 10" id="KW-0573">Peptidoglycan synthesis</keyword>
<evidence type="ECO:0000313" key="16">
    <source>
        <dbReference type="Proteomes" id="UP000007939"/>
    </source>
</evidence>
<protein>
    <recommendedName>
        <fullName evidence="10">UDP-N-acetylmuramyl-tripeptide synthetase</fullName>
        <ecNumber evidence="10">6.3.2.-</ecNumber>
    </recommendedName>
    <alternativeName>
        <fullName evidence="10">UDP-MurNAc-tripeptide synthetase</fullName>
    </alternativeName>
</protein>
<evidence type="ECO:0000256" key="3">
    <source>
        <dbReference type="ARBA" id="ARBA00022618"/>
    </source>
</evidence>
<evidence type="ECO:0000259" key="13">
    <source>
        <dbReference type="Pfam" id="PF02875"/>
    </source>
</evidence>
<dbReference type="Pfam" id="PF01225">
    <property type="entry name" value="Mur_ligase"/>
    <property type="match status" value="1"/>
</dbReference>
<comment type="caution">
    <text evidence="10">Lacks conserved residue(s) required for the propagation of feature annotation.</text>
</comment>
<dbReference type="InterPro" id="IPR004101">
    <property type="entry name" value="Mur_ligase_C"/>
</dbReference>
<feature type="binding site" evidence="10">
    <location>
        <position position="43"/>
    </location>
    <ligand>
        <name>UDP-N-acetyl-alpha-D-muramoyl-L-alanyl-D-glutamate</name>
        <dbReference type="ChEBI" id="CHEBI:83900"/>
    </ligand>
</feature>
<dbReference type="Proteomes" id="UP000007939">
    <property type="component" value="Chromosome"/>
</dbReference>
<feature type="domain" description="Mur ligase N-terminal catalytic" evidence="12">
    <location>
        <begin position="35"/>
        <end position="104"/>
    </location>
</feature>
<sequence>MNAPVRLSELLEFSSLAHTLVFLKDGRPFPLPDIEITSIRHDSRVCDQGSIYCAFRGLHEDGIDFMDNALEKGAAAVVTDRLPSRPHEGVPYIVVEAPRQAYALLCGSFFGNPASALKVIGVTGTDGKSTTIEYLWQLLRGQGVRAGLLSTVSWDDGSGLVSSPYRQSTPEAWELHSFLSSCRDHGLSIVILETTSHALSMEYDRLAGIAFSGAIYTTMTSEHLEFHGSLERYVDAKLNLARRLLPGSPLVIPHDNARKDDIMKAAPQAKPFITAVHHGKSSGCSRKEDGILNGTCISATVLGMEPEQLAFTFAINDKELTTLWRFPSPFPFLLSNALEAAAMAHSLIDIPLEAIIAQFEKLSPVRGRAIPVPNSLGVTVLIDFAHTADAFAHVMEEISRVHPKADITVVFGAAGERDTTKRAPMGAQAARWCSRIIITDEDPRNEGYEAIRKDIEAGIPDALKRRRTILRIADRKRAIREAVANLNRGDVLLLLGKGHETTIEYENGRKIPWDEMREAREALAVCAACREGSSL</sequence>
<evidence type="ECO:0000313" key="15">
    <source>
        <dbReference type="EMBL" id="AEC02134.1"/>
    </source>
</evidence>
<evidence type="ECO:0000256" key="9">
    <source>
        <dbReference type="ARBA" id="ARBA00023316"/>
    </source>
</evidence>
<dbReference type="GO" id="GO:0016881">
    <property type="term" value="F:acid-amino acid ligase activity"/>
    <property type="evidence" value="ECO:0007669"/>
    <property type="project" value="UniProtKB-UniRule"/>
</dbReference>
<name>F4GIK0_PARC1</name>
<dbReference type="InterPro" id="IPR013221">
    <property type="entry name" value="Mur_ligase_cen"/>
</dbReference>
<keyword evidence="9 10" id="KW-0961">Cell wall biogenesis/degradation</keyword>
<dbReference type="HOGENOM" id="CLU_022291_4_1_12"/>
<dbReference type="GO" id="GO:0005524">
    <property type="term" value="F:ATP binding"/>
    <property type="evidence" value="ECO:0007669"/>
    <property type="project" value="UniProtKB-UniRule"/>
</dbReference>
<dbReference type="GO" id="GO:0005737">
    <property type="term" value="C:cytoplasm"/>
    <property type="evidence" value="ECO:0007669"/>
    <property type="project" value="UniProtKB-SubCell"/>
</dbReference>
<comment type="subcellular location">
    <subcellularLocation>
        <location evidence="10 11">Cytoplasm</location>
    </subcellularLocation>
</comment>
<dbReference type="GO" id="GO:0071555">
    <property type="term" value="P:cell wall organization"/>
    <property type="evidence" value="ECO:0007669"/>
    <property type="project" value="UniProtKB-KW"/>
</dbReference>
<dbReference type="GO" id="GO:0009252">
    <property type="term" value="P:peptidoglycan biosynthetic process"/>
    <property type="evidence" value="ECO:0007669"/>
    <property type="project" value="UniProtKB-UniRule"/>
</dbReference>
<evidence type="ECO:0000256" key="6">
    <source>
        <dbReference type="ARBA" id="ARBA00022960"/>
    </source>
</evidence>
<feature type="domain" description="Mur ligase C-terminal" evidence="13">
    <location>
        <begin position="372"/>
        <end position="498"/>
    </location>
</feature>
<keyword evidence="3 10" id="KW-0132">Cell division</keyword>
<dbReference type="SUPFAM" id="SSF53244">
    <property type="entry name" value="MurD-like peptide ligases, peptide-binding domain"/>
    <property type="match status" value="1"/>
</dbReference>
<feature type="domain" description="Mur ligase central" evidence="14">
    <location>
        <begin position="122"/>
        <end position="342"/>
    </location>
</feature>
<comment type="cofactor">
    <cofactor evidence="10">
        <name>Mg(2+)</name>
        <dbReference type="ChEBI" id="CHEBI:18420"/>
    </cofactor>
</comment>
<evidence type="ECO:0000256" key="11">
    <source>
        <dbReference type="RuleBase" id="RU004135"/>
    </source>
</evidence>
<dbReference type="AlphaFoldDB" id="F4GIK0"/>
<dbReference type="RefSeq" id="WP_013739530.1">
    <property type="nucleotide sequence ID" value="NC_015436.1"/>
</dbReference>
<evidence type="ECO:0000259" key="12">
    <source>
        <dbReference type="Pfam" id="PF01225"/>
    </source>
</evidence>
<feature type="binding site" evidence="10">
    <location>
        <begin position="168"/>
        <end position="169"/>
    </location>
    <ligand>
        <name>UDP-N-acetyl-alpha-D-muramoyl-L-alanyl-D-glutamate</name>
        <dbReference type="ChEBI" id="CHEBI:83900"/>
    </ligand>
</feature>
<evidence type="ECO:0000256" key="8">
    <source>
        <dbReference type="ARBA" id="ARBA00023306"/>
    </source>
</evidence>
<dbReference type="GO" id="GO:0000287">
    <property type="term" value="F:magnesium ion binding"/>
    <property type="evidence" value="ECO:0007669"/>
    <property type="project" value="UniProtKB-UniRule"/>
</dbReference>
<dbReference type="SUPFAM" id="SSF53623">
    <property type="entry name" value="MurD-like peptide ligases, catalytic domain"/>
    <property type="match status" value="1"/>
</dbReference>
<dbReference type="OrthoDB" id="9800958at2"/>
<feature type="binding site" evidence="10">
    <location>
        <position position="205"/>
    </location>
    <ligand>
        <name>UDP-N-acetyl-alpha-D-muramoyl-L-alanyl-D-glutamate</name>
        <dbReference type="ChEBI" id="CHEBI:83900"/>
    </ligand>
</feature>
<dbReference type="EC" id="6.3.2.-" evidence="10"/>
<dbReference type="Pfam" id="PF02875">
    <property type="entry name" value="Mur_ligase_C"/>
    <property type="match status" value="1"/>
</dbReference>
<proteinExistence type="inferred from homology"/>
<dbReference type="PANTHER" id="PTHR23135:SF4">
    <property type="entry name" value="UDP-N-ACETYLMURAMOYL-L-ALANYL-D-GLUTAMATE--2,6-DIAMINOPIMELATE LIGASE MURE HOMOLOG, CHLOROPLASTIC"/>
    <property type="match status" value="1"/>
</dbReference>
<feature type="binding site" evidence="10">
    <location>
        <position position="195"/>
    </location>
    <ligand>
        <name>UDP-N-acetyl-alpha-D-muramoyl-L-alanyl-D-glutamate</name>
        <dbReference type="ChEBI" id="CHEBI:83900"/>
    </ligand>
</feature>
<feature type="modified residue" description="N6-carboxylysine" evidence="10">
    <location>
        <position position="237"/>
    </location>
</feature>
<evidence type="ECO:0000256" key="4">
    <source>
        <dbReference type="ARBA" id="ARBA00022741"/>
    </source>
</evidence>
<evidence type="ECO:0000256" key="5">
    <source>
        <dbReference type="ARBA" id="ARBA00022840"/>
    </source>
</evidence>
<feature type="binding site" evidence="10">
    <location>
        <begin position="124"/>
        <end position="130"/>
    </location>
    <ligand>
        <name>ATP</name>
        <dbReference type="ChEBI" id="CHEBI:30616"/>
    </ligand>
</feature>
<dbReference type="KEGG" id="scc:Spico_0910"/>
<dbReference type="InterPro" id="IPR000713">
    <property type="entry name" value="Mur_ligase_N"/>
</dbReference>
<dbReference type="STRING" id="760011.Spico_0910"/>
<keyword evidence="8 10" id="KW-0131">Cell cycle</keyword>
<keyword evidence="16" id="KW-1185">Reference proteome</keyword>
<dbReference type="eggNOG" id="COG0769">
    <property type="taxonomic scope" value="Bacteria"/>
</dbReference>
<dbReference type="GO" id="GO:0008360">
    <property type="term" value="P:regulation of cell shape"/>
    <property type="evidence" value="ECO:0007669"/>
    <property type="project" value="UniProtKB-KW"/>
</dbReference>
<dbReference type="UniPathway" id="UPA00219"/>
<comment type="pathway">
    <text evidence="10 11">Cell wall biogenesis; peptidoglycan biosynthesis.</text>
</comment>
<reference evidence="15 16" key="2">
    <citation type="journal article" date="2012" name="Stand. Genomic Sci.">
        <title>Complete genome sequence of the termite hindgut bacterium Spirochaeta coccoides type strain (SPN1(T)), reclassification in the genus Sphaerochaeta as Sphaerochaeta coccoides comb. nov. and emendations of the family Spirochaetaceae and the genus Sphaerochaeta.</title>
        <authorList>
            <person name="Abt B."/>
            <person name="Han C."/>
            <person name="Scheuner C."/>
            <person name="Lu M."/>
            <person name="Lapidus A."/>
            <person name="Nolan M."/>
            <person name="Lucas S."/>
            <person name="Hammon N."/>
            <person name="Deshpande S."/>
            <person name="Cheng J.F."/>
            <person name="Tapia R."/>
            <person name="Goodwin L.A."/>
            <person name="Pitluck S."/>
            <person name="Liolios K."/>
            <person name="Pagani I."/>
            <person name="Ivanova N."/>
            <person name="Mavromatis K."/>
            <person name="Mikhailova N."/>
            <person name="Huntemann M."/>
            <person name="Pati A."/>
            <person name="Chen A."/>
            <person name="Palaniappan K."/>
            <person name="Land M."/>
            <person name="Hauser L."/>
            <person name="Brambilla E.M."/>
            <person name="Rohde M."/>
            <person name="Spring S."/>
            <person name="Gronow S."/>
            <person name="Goker M."/>
            <person name="Woyke T."/>
            <person name="Bristow J."/>
            <person name="Eisen J.A."/>
            <person name="Markowitz V."/>
            <person name="Hugenholtz P."/>
            <person name="Kyrpides N.C."/>
            <person name="Klenk H.P."/>
            <person name="Detter J.C."/>
        </authorList>
    </citation>
    <scope>NUCLEOTIDE SEQUENCE [LARGE SCALE GENOMIC DNA]</scope>
    <source>
        <strain evidence="16">ATCC BAA-1237 / DSM 17374 / SPN1</strain>
    </source>
</reference>
<dbReference type="Gene3D" id="3.40.1390.10">
    <property type="entry name" value="MurE/MurF, N-terminal domain"/>
    <property type="match status" value="1"/>
</dbReference>
<evidence type="ECO:0000256" key="7">
    <source>
        <dbReference type="ARBA" id="ARBA00022984"/>
    </source>
</evidence>
<evidence type="ECO:0000256" key="1">
    <source>
        <dbReference type="ARBA" id="ARBA00005898"/>
    </source>
</evidence>
<dbReference type="InterPro" id="IPR005761">
    <property type="entry name" value="UDP-N-AcMur-Glu-dNH2Pim_ligase"/>
</dbReference>
<reference evidence="16" key="1">
    <citation type="submission" date="2011-04" db="EMBL/GenBank/DDBJ databases">
        <title>The complete genome of Spirochaeta coccoides DSM 17374.</title>
        <authorList>
            <person name="Lucas S."/>
            <person name="Copeland A."/>
            <person name="Lapidus A."/>
            <person name="Bruce D."/>
            <person name="Goodwin L."/>
            <person name="Pitluck S."/>
            <person name="Peters L."/>
            <person name="Kyrpides N."/>
            <person name="Mavromatis K."/>
            <person name="Pagani I."/>
            <person name="Ivanova N."/>
            <person name="Ovchinnikova G."/>
            <person name="Lu M."/>
            <person name="Detter J.C."/>
            <person name="Tapia R."/>
            <person name="Han C."/>
            <person name="Land M."/>
            <person name="Hauser L."/>
            <person name="Markowitz V."/>
            <person name="Cheng J.-F."/>
            <person name="Hugenholtz P."/>
            <person name="Woyke T."/>
            <person name="Wu D."/>
            <person name="Spring S."/>
            <person name="Schroeder M."/>
            <person name="Brambilla E."/>
            <person name="Klenk H.-P."/>
            <person name="Eisen J.A."/>
        </authorList>
    </citation>
    <scope>NUCLEOTIDE SEQUENCE [LARGE SCALE GENOMIC DNA]</scope>
    <source>
        <strain evidence="16">ATCC BAA-1237 / DSM 17374 / SPN1</strain>
    </source>
</reference>
<dbReference type="Gene3D" id="3.40.1190.10">
    <property type="entry name" value="Mur-like, catalytic domain"/>
    <property type="match status" value="1"/>
</dbReference>
<gene>
    <name evidence="10" type="primary">murE</name>
    <name evidence="15" type="ordered locus">Spico_0910</name>
</gene>
<dbReference type="PANTHER" id="PTHR23135">
    <property type="entry name" value="MUR LIGASE FAMILY MEMBER"/>
    <property type="match status" value="1"/>
</dbReference>
<dbReference type="EMBL" id="CP002659">
    <property type="protein sequence ID" value="AEC02134.1"/>
    <property type="molecule type" value="Genomic_DNA"/>
</dbReference>
<dbReference type="SUPFAM" id="SSF63418">
    <property type="entry name" value="MurE/MurF N-terminal domain"/>
    <property type="match status" value="1"/>
</dbReference>
<keyword evidence="6 10" id="KW-0133">Cell shape</keyword>
<accession>F4GIK0</accession>
<dbReference type="NCBIfam" id="TIGR01085">
    <property type="entry name" value="murE"/>
    <property type="match status" value="1"/>
</dbReference>
<comment type="similarity">
    <text evidence="1 10">Belongs to the MurCDEF family. MurE subfamily.</text>
</comment>
<evidence type="ECO:0000256" key="10">
    <source>
        <dbReference type="HAMAP-Rule" id="MF_00208"/>
    </source>
</evidence>
<dbReference type="InterPro" id="IPR036615">
    <property type="entry name" value="Mur_ligase_C_dom_sf"/>
</dbReference>
<dbReference type="HAMAP" id="MF_00208">
    <property type="entry name" value="MurE"/>
    <property type="match status" value="1"/>
</dbReference>
<keyword evidence="5 10" id="KW-0067">ATP-binding</keyword>
<keyword evidence="2 10" id="KW-0436">Ligase</keyword>
<dbReference type="Gene3D" id="3.90.190.20">
    <property type="entry name" value="Mur ligase, C-terminal domain"/>
    <property type="match status" value="1"/>
</dbReference>
<keyword evidence="10" id="KW-0460">Magnesium</keyword>
<keyword evidence="10" id="KW-0963">Cytoplasm</keyword>
<evidence type="ECO:0000256" key="2">
    <source>
        <dbReference type="ARBA" id="ARBA00022598"/>
    </source>
</evidence>
<keyword evidence="4 10" id="KW-0547">Nucleotide-binding</keyword>